<evidence type="ECO:0000256" key="2">
    <source>
        <dbReference type="SAM" id="Phobius"/>
    </source>
</evidence>
<reference evidence="3" key="1">
    <citation type="submission" date="2018-02" db="EMBL/GenBank/DDBJ databases">
        <authorList>
            <person name="Cohen D.B."/>
            <person name="Kent A.D."/>
        </authorList>
    </citation>
    <scope>NUCLEOTIDE SEQUENCE</scope>
</reference>
<protein>
    <submittedName>
        <fullName evidence="3">Uncharacterized protein</fullName>
    </submittedName>
</protein>
<dbReference type="GO" id="GO:0009535">
    <property type="term" value="C:chloroplast thylakoid membrane"/>
    <property type="evidence" value="ECO:0007669"/>
    <property type="project" value="TreeGrafter"/>
</dbReference>
<proteinExistence type="predicted"/>
<sequence length="292" mass="32234">MLHSYSYSHHFLTPNFNFPIYNKSSLLLSSPLINFPYKPTTLHHVSALPKPRPESWLAQVPEPTAPEEGPIELPLSSPSIFATTDDPSPIQIATSVLLTGAVSVFLFRSLRRRARRAKELQFRSTGVKKSLKEEAVDTLKAMGSNSIEANTPPSPVQALLGGLSAGVIAFILYKFTLTIEAALNRQTISDNFSYTLAPEYTLDYNFPVAYYSLDRGPPDNHNHKVDLTTFFHHSAYLDVSLTINSFMEDSANEENKSKGDEQLDSLNSTVESATDTTEVSSSKGDQSSNDTQ</sequence>
<dbReference type="PANTHER" id="PTHR35733:SF1">
    <property type="entry name" value="OS02G0307800 PROTEIN"/>
    <property type="match status" value="1"/>
</dbReference>
<feature type="region of interest" description="Disordered" evidence="1">
    <location>
        <begin position="251"/>
        <end position="292"/>
    </location>
</feature>
<dbReference type="AlphaFoldDB" id="A0A2N9FTZ5"/>
<evidence type="ECO:0000313" key="3">
    <source>
        <dbReference type="EMBL" id="SPC94146.1"/>
    </source>
</evidence>
<gene>
    <name evidence="3" type="ORF">FSB_LOCUS22028</name>
</gene>
<organism evidence="3">
    <name type="scientific">Fagus sylvatica</name>
    <name type="common">Beechnut</name>
    <dbReference type="NCBI Taxonomy" id="28930"/>
    <lineage>
        <taxon>Eukaryota</taxon>
        <taxon>Viridiplantae</taxon>
        <taxon>Streptophyta</taxon>
        <taxon>Embryophyta</taxon>
        <taxon>Tracheophyta</taxon>
        <taxon>Spermatophyta</taxon>
        <taxon>Magnoliopsida</taxon>
        <taxon>eudicotyledons</taxon>
        <taxon>Gunneridae</taxon>
        <taxon>Pentapetalae</taxon>
        <taxon>rosids</taxon>
        <taxon>fabids</taxon>
        <taxon>Fagales</taxon>
        <taxon>Fagaceae</taxon>
        <taxon>Fagus</taxon>
    </lineage>
</organism>
<dbReference type="EMBL" id="OIVN01001453">
    <property type="protein sequence ID" value="SPC94146.1"/>
    <property type="molecule type" value="Genomic_DNA"/>
</dbReference>
<dbReference type="PANTHER" id="PTHR35733">
    <property type="entry name" value="OS02G0307800 PROTEIN"/>
    <property type="match status" value="1"/>
</dbReference>
<keyword evidence="2" id="KW-0812">Transmembrane</keyword>
<name>A0A2N9FTZ5_FAGSY</name>
<feature type="compositionally biased region" description="Polar residues" evidence="1">
    <location>
        <begin position="264"/>
        <end position="292"/>
    </location>
</feature>
<keyword evidence="2" id="KW-1133">Transmembrane helix</keyword>
<dbReference type="Pfam" id="PF11282">
    <property type="entry name" value="DUF3082"/>
    <property type="match status" value="1"/>
</dbReference>
<keyword evidence="2" id="KW-0472">Membrane</keyword>
<dbReference type="InterPro" id="IPR021434">
    <property type="entry name" value="DUF3082"/>
</dbReference>
<evidence type="ECO:0000256" key="1">
    <source>
        <dbReference type="SAM" id="MobiDB-lite"/>
    </source>
</evidence>
<feature type="transmembrane region" description="Helical" evidence="2">
    <location>
        <begin position="90"/>
        <end position="110"/>
    </location>
</feature>
<accession>A0A2N9FTZ5</accession>